<comment type="caution">
    <text evidence="2">The sequence shown here is derived from an EMBL/GenBank/DDBJ whole genome shotgun (WGS) entry which is preliminary data.</text>
</comment>
<gene>
    <name evidence="2" type="ORF">L1I42_15030</name>
</gene>
<evidence type="ECO:0008006" key="4">
    <source>
        <dbReference type="Google" id="ProtNLM"/>
    </source>
</evidence>
<dbReference type="Proteomes" id="UP001201217">
    <property type="component" value="Unassembled WGS sequence"/>
</dbReference>
<feature type="region of interest" description="Disordered" evidence="1">
    <location>
        <begin position="169"/>
        <end position="194"/>
    </location>
</feature>
<organism evidence="2 3">
    <name type="scientific">Maritalea mediterranea</name>
    <dbReference type="NCBI Taxonomy" id="2909667"/>
    <lineage>
        <taxon>Bacteria</taxon>
        <taxon>Pseudomonadati</taxon>
        <taxon>Pseudomonadota</taxon>
        <taxon>Alphaproteobacteria</taxon>
        <taxon>Hyphomicrobiales</taxon>
        <taxon>Devosiaceae</taxon>
        <taxon>Maritalea</taxon>
    </lineage>
</organism>
<protein>
    <recommendedName>
        <fullName evidence="4">DUF2815 family protein</fullName>
    </recommendedName>
</protein>
<sequence length="194" mass="21806">MSEKPHIMLPMGVARYPALHMPDTKFVEFGEYKADVVVPAEKAKPIMKKLQEVAKEHTGKPLAKSKNSCWEAVIDDDGEETGEIMFKVRVKNKMSRKTGKLWDRRPMVIDGQKNPISTDVAVGGGSKLKVQAEIDAWEAANKRGVSLRPLIVQVVDLKTWQKGDLDAFDEIDDDYGEDQSGDYDDNQYGDDDDY</sequence>
<proteinExistence type="predicted"/>
<dbReference type="Gene3D" id="2.40.50.140">
    <property type="entry name" value="Nucleic acid-binding proteins"/>
    <property type="match status" value="1"/>
</dbReference>
<dbReference type="RefSeq" id="WP_236115554.1">
    <property type="nucleotide sequence ID" value="NZ_JAKGTI010000004.1"/>
</dbReference>
<evidence type="ECO:0000256" key="1">
    <source>
        <dbReference type="SAM" id="MobiDB-lite"/>
    </source>
</evidence>
<evidence type="ECO:0000313" key="3">
    <source>
        <dbReference type="Proteomes" id="UP001201217"/>
    </source>
</evidence>
<reference evidence="2 3" key="1">
    <citation type="submission" date="2022-01" db="EMBL/GenBank/DDBJ databases">
        <title>Maritalea mediterranea sp. nov., isolated from marine plastic residues from the Malva-rosa beach (Valencia, Spain).</title>
        <authorList>
            <person name="Vidal-Verdu A."/>
            <person name="Molina-Menor E."/>
            <person name="Pascual J."/>
            <person name="Pereto J."/>
            <person name="Porcar M."/>
        </authorList>
    </citation>
    <scope>NUCLEOTIDE SEQUENCE [LARGE SCALE GENOMIC DNA]</scope>
    <source>
        <strain evidence="2 3">P4.10X</strain>
    </source>
</reference>
<accession>A0ABS9EA95</accession>
<keyword evidence="3" id="KW-1185">Reference proteome</keyword>
<name>A0ABS9EA95_9HYPH</name>
<dbReference type="SUPFAM" id="SSF50249">
    <property type="entry name" value="Nucleic acid-binding proteins"/>
    <property type="match status" value="1"/>
</dbReference>
<evidence type="ECO:0000313" key="2">
    <source>
        <dbReference type="EMBL" id="MCF4099807.1"/>
    </source>
</evidence>
<dbReference type="EMBL" id="JAKGTI010000004">
    <property type="protein sequence ID" value="MCF4099807.1"/>
    <property type="molecule type" value="Genomic_DNA"/>
</dbReference>
<dbReference type="InterPro" id="IPR012340">
    <property type="entry name" value="NA-bd_OB-fold"/>
</dbReference>